<gene>
    <name evidence="1" type="ordered locus">TDE_1166</name>
</gene>
<keyword evidence="2" id="KW-1185">Reference proteome</keyword>
<proteinExistence type="predicted"/>
<protein>
    <submittedName>
        <fullName evidence="1">Uncharacterized protein</fullName>
    </submittedName>
</protein>
<accession>Q73NI6</accession>
<dbReference type="EMBL" id="AE017226">
    <property type="protein sequence ID" value="AAS11655.1"/>
    <property type="molecule type" value="Genomic_DNA"/>
</dbReference>
<dbReference type="HOGENOM" id="CLU_2208881_0_0_12"/>
<dbReference type="STRING" id="243275.TDE_1166"/>
<reference evidence="1 2" key="1">
    <citation type="journal article" date="2004" name="Proc. Natl. Acad. Sci. U.S.A.">
        <title>Comparison of the genome of the oral pathogen Treponema denticola with other spirochete genomes.</title>
        <authorList>
            <person name="Seshadri R."/>
            <person name="Myers G.S."/>
            <person name="Tettelin H."/>
            <person name="Eisen J.A."/>
            <person name="Heidelberg J.F."/>
            <person name="Dodson R.J."/>
            <person name="Davidsen T.M."/>
            <person name="DeBoy R.T."/>
            <person name="Fouts D.E."/>
            <person name="Haft D.H."/>
            <person name="Selengut J."/>
            <person name="Ren Q."/>
            <person name="Brinkac L.M."/>
            <person name="Madupu R."/>
            <person name="Kolonay J."/>
            <person name="Durkin S.A."/>
            <person name="Daugherty S.C."/>
            <person name="Shetty J."/>
            <person name="Shvartsbeyn A."/>
            <person name="Gebregeorgis E."/>
            <person name="Geer K."/>
            <person name="Tsegaye G."/>
            <person name="Malek J."/>
            <person name="Ayodeji B."/>
            <person name="Shatsman S."/>
            <person name="McLeod M.P."/>
            <person name="Smajs D."/>
            <person name="Howell J.K."/>
            <person name="Pal S."/>
            <person name="Amin A."/>
            <person name="Vashisth P."/>
            <person name="McNeill T.Z."/>
            <person name="Xiang Q."/>
            <person name="Sodergren E."/>
            <person name="Baca E."/>
            <person name="Weinstock G.M."/>
            <person name="Norris S.J."/>
            <person name="Fraser C.M."/>
            <person name="Paulsen I.T."/>
        </authorList>
    </citation>
    <scope>NUCLEOTIDE SEQUENCE [LARGE SCALE GENOMIC DNA]</scope>
    <source>
        <strain evidence="2">ATCC 35405 / DSM 14222 / CIP 103919 / JCM 8153 / KCTC 15104</strain>
    </source>
</reference>
<dbReference type="PaxDb" id="243275-TDE_1166"/>
<dbReference type="GeneID" id="2741498"/>
<evidence type="ECO:0000313" key="1">
    <source>
        <dbReference type="EMBL" id="AAS11655.1"/>
    </source>
</evidence>
<organism evidence="1 2">
    <name type="scientific">Treponema denticola (strain ATCC 35405 / DSM 14222 / CIP 103919 / JCM 8153 / KCTC 15104)</name>
    <dbReference type="NCBI Taxonomy" id="243275"/>
    <lineage>
        <taxon>Bacteria</taxon>
        <taxon>Pseudomonadati</taxon>
        <taxon>Spirochaetota</taxon>
        <taxon>Spirochaetia</taxon>
        <taxon>Spirochaetales</taxon>
        <taxon>Treponemataceae</taxon>
        <taxon>Treponema</taxon>
    </lineage>
</organism>
<dbReference type="AlphaFoldDB" id="Q73NI6"/>
<dbReference type="PATRIC" id="fig|243275.7.peg.1125"/>
<dbReference type="RefSeq" id="WP_010956912.1">
    <property type="nucleotide sequence ID" value="NC_002967.9"/>
</dbReference>
<name>Q73NI6_TREDE</name>
<sequence>MKRQINYYRKQVDYKNIHTHGEIMEAVIFNTPELTYKYHIFILHNGKQTEKLYRRSLSGAKKSAYKQLQIPQKNGQAMLIEKAKPVFIRIDGRKVEVPEYMEIPIRG</sequence>
<dbReference type="Proteomes" id="UP000008212">
    <property type="component" value="Chromosome"/>
</dbReference>
<evidence type="ECO:0000313" key="2">
    <source>
        <dbReference type="Proteomes" id="UP000008212"/>
    </source>
</evidence>
<dbReference type="KEGG" id="tde:TDE_1166"/>